<evidence type="ECO:0000256" key="7">
    <source>
        <dbReference type="ARBA" id="ARBA00049244"/>
    </source>
</evidence>
<dbReference type="Gene3D" id="1.20.272.10">
    <property type="match status" value="1"/>
</dbReference>
<dbReference type="AlphaFoldDB" id="A0A1F5ACW7"/>
<dbReference type="InterPro" id="IPR050238">
    <property type="entry name" value="DNA_Rep/Repair_Clamp_Loader"/>
</dbReference>
<organism evidence="9 10">
    <name type="scientific">Candidatus Sediminicultor quintus</name>
    <dbReference type="NCBI Taxonomy" id="1797291"/>
    <lineage>
        <taxon>Bacteria</taxon>
        <taxon>Pseudomonadati</taxon>
        <taxon>Atribacterota</taxon>
        <taxon>Candidatus Phoenicimicrobiia</taxon>
        <taxon>Candidatus Pheonicimicrobiales</taxon>
        <taxon>Candidatus Phoenicimicrobiaceae</taxon>
        <taxon>Candidatus Sediminicultor</taxon>
    </lineage>
</organism>
<evidence type="ECO:0000259" key="8">
    <source>
        <dbReference type="Pfam" id="PF09115"/>
    </source>
</evidence>
<dbReference type="GO" id="GO:0009360">
    <property type="term" value="C:DNA polymerase III complex"/>
    <property type="evidence" value="ECO:0007669"/>
    <property type="project" value="InterPro"/>
</dbReference>
<dbReference type="Proteomes" id="UP000177701">
    <property type="component" value="Unassembled WGS sequence"/>
</dbReference>
<keyword evidence="6" id="KW-0239">DNA-directed DNA polymerase</keyword>
<dbReference type="PANTHER" id="PTHR11669">
    <property type="entry name" value="REPLICATION FACTOR C / DNA POLYMERASE III GAMMA-TAU SUBUNIT"/>
    <property type="match status" value="1"/>
</dbReference>
<sequence length="335" mass="38618">MSFRAIIGQEKAINILLKSFKEDKVSPSYIFVGSEGVGKKITAIEFAKIINCLNLNNNLEVCDTCSICNKINKQCYPDLKIIESIKGSIKIEQIRELRREINLKPFESRKKIYIIDNSEEMTLEASNCLLKTIEEPPYYAIIILICSKIDPILPTIVSRCQIVNFGLISSYKIKEFLLNNNKNLEKEKAEIISRLAQGSIGSALKLLSDKEYFIRREEVLDDLSAVSPGEYGDDIFAKVEKMVSEIDRIKEILEMIKLWYRDILIIKNTGDQKYIANCDKLAILDEKSQIYSQEILIDILDYLEQIEEYLIKNVNTRLILERLYIKMVGVEYCLK</sequence>
<evidence type="ECO:0000256" key="4">
    <source>
        <dbReference type="ARBA" id="ARBA00022695"/>
    </source>
</evidence>
<dbReference type="Gene3D" id="3.40.50.300">
    <property type="entry name" value="P-loop containing nucleotide triphosphate hydrolases"/>
    <property type="match status" value="1"/>
</dbReference>
<dbReference type="InterPro" id="IPR015199">
    <property type="entry name" value="DNA_pol_III_delta_C"/>
</dbReference>
<keyword evidence="4" id="KW-0548">Nucleotidyltransferase</keyword>
<dbReference type="GO" id="GO:0003677">
    <property type="term" value="F:DNA binding"/>
    <property type="evidence" value="ECO:0007669"/>
    <property type="project" value="InterPro"/>
</dbReference>
<dbReference type="STRING" id="1797291.A2V47_02065"/>
<dbReference type="Pfam" id="PF09115">
    <property type="entry name" value="DNApol3-delta_C"/>
    <property type="match status" value="1"/>
</dbReference>
<keyword evidence="3" id="KW-0808">Transferase</keyword>
<dbReference type="Pfam" id="PF13177">
    <property type="entry name" value="DNA_pol3_delta2"/>
    <property type="match status" value="1"/>
</dbReference>
<proteinExistence type="predicted"/>
<dbReference type="GO" id="GO:0006261">
    <property type="term" value="P:DNA-templated DNA replication"/>
    <property type="evidence" value="ECO:0007669"/>
    <property type="project" value="TreeGrafter"/>
</dbReference>
<dbReference type="SUPFAM" id="SSF52540">
    <property type="entry name" value="P-loop containing nucleoside triphosphate hydrolases"/>
    <property type="match status" value="1"/>
</dbReference>
<feature type="domain" description="DNA polymerase III delta subunit C-terminal" evidence="8">
    <location>
        <begin position="215"/>
        <end position="323"/>
    </location>
</feature>
<evidence type="ECO:0000256" key="2">
    <source>
        <dbReference type="ARBA" id="ARBA00014363"/>
    </source>
</evidence>
<name>A0A1F5ACW7_9BACT</name>
<keyword evidence="5" id="KW-0235">DNA replication</keyword>
<protein>
    <recommendedName>
        <fullName evidence="2">DNA polymerase III subunit delta'</fullName>
        <ecNumber evidence="1">2.7.7.7</ecNumber>
    </recommendedName>
</protein>
<evidence type="ECO:0000256" key="1">
    <source>
        <dbReference type="ARBA" id="ARBA00012417"/>
    </source>
</evidence>
<dbReference type="PANTHER" id="PTHR11669:SF8">
    <property type="entry name" value="DNA POLYMERASE III SUBUNIT DELTA"/>
    <property type="match status" value="1"/>
</dbReference>
<comment type="catalytic activity">
    <reaction evidence="7">
        <text>DNA(n) + a 2'-deoxyribonucleoside 5'-triphosphate = DNA(n+1) + diphosphate</text>
        <dbReference type="Rhea" id="RHEA:22508"/>
        <dbReference type="Rhea" id="RHEA-COMP:17339"/>
        <dbReference type="Rhea" id="RHEA-COMP:17340"/>
        <dbReference type="ChEBI" id="CHEBI:33019"/>
        <dbReference type="ChEBI" id="CHEBI:61560"/>
        <dbReference type="ChEBI" id="CHEBI:173112"/>
        <dbReference type="EC" id="2.7.7.7"/>
    </reaction>
</comment>
<dbReference type="EC" id="2.7.7.7" evidence="1"/>
<comment type="caution">
    <text evidence="9">The sequence shown here is derived from an EMBL/GenBank/DDBJ whole genome shotgun (WGS) entry which is preliminary data.</text>
</comment>
<evidence type="ECO:0000256" key="3">
    <source>
        <dbReference type="ARBA" id="ARBA00022679"/>
    </source>
</evidence>
<evidence type="ECO:0000313" key="9">
    <source>
        <dbReference type="EMBL" id="OGD16341.1"/>
    </source>
</evidence>
<dbReference type="GO" id="GO:0003887">
    <property type="term" value="F:DNA-directed DNA polymerase activity"/>
    <property type="evidence" value="ECO:0007669"/>
    <property type="project" value="UniProtKB-KW"/>
</dbReference>
<evidence type="ECO:0000256" key="6">
    <source>
        <dbReference type="ARBA" id="ARBA00022932"/>
    </source>
</evidence>
<dbReference type="InterPro" id="IPR027417">
    <property type="entry name" value="P-loop_NTPase"/>
</dbReference>
<reference evidence="9 10" key="1">
    <citation type="journal article" date="2016" name="Nat. Commun.">
        <title>Thousands of microbial genomes shed light on interconnected biogeochemical processes in an aquifer system.</title>
        <authorList>
            <person name="Anantharaman K."/>
            <person name="Brown C.T."/>
            <person name="Hug L.A."/>
            <person name="Sharon I."/>
            <person name="Castelle C.J."/>
            <person name="Probst A.J."/>
            <person name="Thomas B.C."/>
            <person name="Singh A."/>
            <person name="Wilkins M.J."/>
            <person name="Karaoz U."/>
            <person name="Brodie E.L."/>
            <person name="Williams K.H."/>
            <person name="Hubbard S.S."/>
            <person name="Banfield J.F."/>
        </authorList>
    </citation>
    <scope>NUCLEOTIDE SEQUENCE [LARGE SCALE GENOMIC DNA]</scope>
</reference>
<evidence type="ECO:0000256" key="5">
    <source>
        <dbReference type="ARBA" id="ARBA00022705"/>
    </source>
</evidence>
<evidence type="ECO:0000313" key="10">
    <source>
        <dbReference type="Proteomes" id="UP000177701"/>
    </source>
</evidence>
<dbReference type="FunFam" id="3.40.50.300:FF:001255">
    <property type="entry name" value="DNA polymerase III subunit delta"/>
    <property type="match status" value="1"/>
</dbReference>
<dbReference type="EMBL" id="MEYH01000036">
    <property type="protein sequence ID" value="OGD16341.1"/>
    <property type="molecule type" value="Genomic_DNA"/>
</dbReference>
<gene>
    <name evidence="9" type="ORF">A2V47_02065</name>
</gene>
<accession>A0A1F5ACW7</accession>